<sequence>MDEQLAWVTELFDSNDVTHWVESGTLLTLVRSGELTKYDDDIDVAILASDVEKVDRLIPEIEEQGYRVQSRSYHGRTYKYQFIPTNEKGPRSRTNRRLVDVMVFRRNETHAWTAQSQVKEEFDTPGLGELVDVVYPLVQQYARSAGGEIEMTSFPKRQLLEMFTLWLPRKYVDDIVYDEELGVHTPAAVEDYLAFRYGDWRTPVSEWSLTDDGAIRQAEPLELVVTARQ</sequence>
<dbReference type="EMBL" id="JBHSXH010000011">
    <property type="protein sequence ID" value="MFC6825107.1"/>
    <property type="molecule type" value="Genomic_DNA"/>
</dbReference>
<reference evidence="2 3" key="1">
    <citation type="journal article" date="2019" name="Int. J. Syst. Evol. Microbiol.">
        <title>The Global Catalogue of Microorganisms (GCM) 10K type strain sequencing project: providing services to taxonomists for standard genome sequencing and annotation.</title>
        <authorList>
            <consortium name="The Broad Institute Genomics Platform"/>
            <consortium name="The Broad Institute Genome Sequencing Center for Infectious Disease"/>
            <person name="Wu L."/>
            <person name="Ma J."/>
        </authorList>
    </citation>
    <scope>NUCLEOTIDE SEQUENCE [LARGE SCALE GENOMIC DNA]</scope>
    <source>
        <strain evidence="2 3">YIM 94188</strain>
    </source>
</reference>
<keyword evidence="3" id="KW-1185">Reference proteome</keyword>
<organism evidence="2 3">
    <name type="scientific">Halopelagius fulvigenes</name>
    <dbReference type="NCBI Taxonomy" id="1198324"/>
    <lineage>
        <taxon>Archaea</taxon>
        <taxon>Methanobacteriati</taxon>
        <taxon>Methanobacteriota</taxon>
        <taxon>Stenosarchaea group</taxon>
        <taxon>Halobacteria</taxon>
        <taxon>Halobacteriales</taxon>
        <taxon>Haloferacaceae</taxon>
    </lineage>
</organism>
<dbReference type="Proteomes" id="UP001596408">
    <property type="component" value="Unassembled WGS sequence"/>
</dbReference>
<feature type="domain" description="LicD/FKTN/FKRP nucleotidyltransferase" evidence="1">
    <location>
        <begin position="14"/>
        <end position="71"/>
    </location>
</feature>
<name>A0ABD5U2Y0_9EURY</name>
<evidence type="ECO:0000313" key="3">
    <source>
        <dbReference type="Proteomes" id="UP001596408"/>
    </source>
</evidence>
<protein>
    <submittedName>
        <fullName evidence="2">LicD family protein</fullName>
    </submittedName>
</protein>
<dbReference type="InterPro" id="IPR052942">
    <property type="entry name" value="LPS_cholinephosphotransferase"/>
</dbReference>
<dbReference type="PANTHER" id="PTHR43404:SF2">
    <property type="entry name" value="LIPOPOLYSACCHARIDE CHOLINEPHOSPHOTRANSFERASE LICD"/>
    <property type="match status" value="1"/>
</dbReference>
<dbReference type="Pfam" id="PF04991">
    <property type="entry name" value="LicD"/>
    <property type="match status" value="1"/>
</dbReference>
<evidence type="ECO:0000259" key="1">
    <source>
        <dbReference type="Pfam" id="PF04991"/>
    </source>
</evidence>
<gene>
    <name evidence="2" type="ORF">ACFQEV_08895</name>
</gene>
<dbReference type="Gene3D" id="3.30.460.40">
    <property type="match status" value="1"/>
</dbReference>
<dbReference type="InterPro" id="IPR007074">
    <property type="entry name" value="LicD/FKTN/FKRP_NTP_transf"/>
</dbReference>
<proteinExistence type="predicted"/>
<accession>A0ABD5U2Y0</accession>
<comment type="caution">
    <text evidence="2">The sequence shown here is derived from an EMBL/GenBank/DDBJ whole genome shotgun (WGS) entry which is preliminary data.</text>
</comment>
<dbReference type="RefSeq" id="WP_379694996.1">
    <property type="nucleotide sequence ID" value="NZ_JBHSXH010000011.1"/>
</dbReference>
<dbReference type="GO" id="GO:0009100">
    <property type="term" value="P:glycoprotein metabolic process"/>
    <property type="evidence" value="ECO:0007669"/>
    <property type="project" value="UniProtKB-ARBA"/>
</dbReference>
<evidence type="ECO:0000313" key="2">
    <source>
        <dbReference type="EMBL" id="MFC6825107.1"/>
    </source>
</evidence>
<dbReference type="AlphaFoldDB" id="A0ABD5U2Y0"/>
<dbReference type="PANTHER" id="PTHR43404">
    <property type="entry name" value="LIPOPOLYSACCHARIDE CHOLINEPHOSPHOTRANSFERASE LICD"/>
    <property type="match status" value="1"/>
</dbReference>